<dbReference type="InterPro" id="IPR051727">
    <property type="entry name" value="DnaJ_C3_Co-chaperones"/>
</dbReference>
<dbReference type="SMART" id="SM00271">
    <property type="entry name" value="DnaJ"/>
    <property type="match status" value="1"/>
</dbReference>
<dbReference type="SUPFAM" id="SSF46565">
    <property type="entry name" value="Chaperone J-domain"/>
    <property type="match status" value="1"/>
</dbReference>
<feature type="compositionally biased region" description="Low complexity" evidence="4">
    <location>
        <begin position="486"/>
        <end position="511"/>
    </location>
</feature>
<dbReference type="Gene3D" id="1.10.287.110">
    <property type="entry name" value="DnaJ domain"/>
    <property type="match status" value="1"/>
</dbReference>
<dbReference type="InterPro" id="IPR019734">
    <property type="entry name" value="TPR_rpt"/>
</dbReference>
<dbReference type="GO" id="GO:0005783">
    <property type="term" value="C:endoplasmic reticulum"/>
    <property type="evidence" value="ECO:0007669"/>
    <property type="project" value="UniProtKB-SubCell"/>
</dbReference>
<evidence type="ECO:0000313" key="8">
    <source>
        <dbReference type="Proteomes" id="UP000015354"/>
    </source>
</evidence>
<feature type="compositionally biased region" description="Basic and acidic residues" evidence="4">
    <location>
        <begin position="436"/>
        <end position="484"/>
    </location>
</feature>
<organism evidence="7 8">
    <name type="scientific">Strigomonas culicis</name>
    <dbReference type="NCBI Taxonomy" id="28005"/>
    <lineage>
        <taxon>Eukaryota</taxon>
        <taxon>Discoba</taxon>
        <taxon>Euglenozoa</taxon>
        <taxon>Kinetoplastea</taxon>
        <taxon>Metakinetoplastina</taxon>
        <taxon>Trypanosomatida</taxon>
        <taxon>Trypanosomatidae</taxon>
        <taxon>Strigomonadinae</taxon>
        <taxon>Strigomonas</taxon>
    </lineage>
</organism>
<evidence type="ECO:0000256" key="2">
    <source>
        <dbReference type="ARBA" id="ARBA00022729"/>
    </source>
</evidence>
<dbReference type="PANTHER" id="PTHR44140:SF2">
    <property type="entry name" value="LD25575P"/>
    <property type="match status" value="1"/>
</dbReference>
<dbReference type="Gene3D" id="1.25.40.10">
    <property type="entry name" value="Tetratricopeptide repeat domain"/>
    <property type="match status" value="1"/>
</dbReference>
<dbReference type="Proteomes" id="UP000015354">
    <property type="component" value="Unassembled WGS sequence"/>
</dbReference>
<keyword evidence="3" id="KW-0256">Endoplasmic reticulum</keyword>
<gene>
    <name evidence="7" type="ORF">STCU_01373</name>
</gene>
<dbReference type="CDD" id="cd06257">
    <property type="entry name" value="DnaJ"/>
    <property type="match status" value="1"/>
</dbReference>
<sequence>MRRWKLLPLLLLLCLVSVLAVAGDEVIRRLLAEGDKALSRGRSHYPDALAKYTEALVRDGKNQRGLYSRAELLSMLHRTAEALQDLDALLRAAPDHVQALDLRAMLRAQTGDLRRAAQDEQRVVQLYAKERKSQGVARAQKKLALLENFARRWAQLSPILDKPLEVLVQESVQGGKQQELYTHSVSLLALVIEHFAKDNVELRLQRAACALAVQQNQIATTELKFVLKQSPQNLLAIALNARALRGLGALNEAKRELRRCLSLDPEFGLCAQLHKAVRKQQKATGAIEAALESKKYEQAIAAIDAYRREEPRSVLEEKLLEWRCDAYLGLRDSARGVPACRELVALRGTENPLAVQPHLVIAELYMIDEAYDKAESELAAARRLDPRNGKIEELAQRLAKQKSMPPRKDYYKILGVKKSATSADIRRAYRKLARELHPDQLRSKDMSDAERQKHDKKFRDINEAKEVLMDDEKRTRYDNGEDVLHPQGQGTQGTDGDPTPVTPTGKTLPGFPRFPKPFPRFYPRGSGDRNFPRFRVSGTGVPVRGRGPGGGPGPERSERSNVFVFLTFR</sequence>
<dbReference type="InterPro" id="IPR036869">
    <property type="entry name" value="J_dom_sf"/>
</dbReference>
<dbReference type="OrthoDB" id="1726119at2759"/>
<dbReference type="PROSITE" id="PS50076">
    <property type="entry name" value="DNAJ_2"/>
    <property type="match status" value="1"/>
</dbReference>
<dbReference type="EMBL" id="ATMH01001373">
    <property type="protein sequence ID" value="EPY34729.1"/>
    <property type="molecule type" value="Genomic_DNA"/>
</dbReference>
<dbReference type="Pfam" id="PF00226">
    <property type="entry name" value="DnaJ"/>
    <property type="match status" value="1"/>
</dbReference>
<proteinExistence type="predicted"/>
<feature type="region of interest" description="Disordered" evidence="4">
    <location>
        <begin position="436"/>
        <end position="560"/>
    </location>
</feature>
<keyword evidence="2 5" id="KW-0732">Signal</keyword>
<accession>S9V139</accession>
<keyword evidence="8" id="KW-1185">Reference proteome</keyword>
<dbReference type="InterPro" id="IPR011990">
    <property type="entry name" value="TPR-like_helical_dom_sf"/>
</dbReference>
<evidence type="ECO:0000256" key="5">
    <source>
        <dbReference type="SAM" id="SignalP"/>
    </source>
</evidence>
<dbReference type="GO" id="GO:0051087">
    <property type="term" value="F:protein-folding chaperone binding"/>
    <property type="evidence" value="ECO:0007669"/>
    <property type="project" value="TreeGrafter"/>
</dbReference>
<dbReference type="AlphaFoldDB" id="S9V139"/>
<evidence type="ECO:0000259" key="6">
    <source>
        <dbReference type="PROSITE" id="PS50076"/>
    </source>
</evidence>
<dbReference type="GO" id="GO:0034975">
    <property type="term" value="P:protein folding in endoplasmic reticulum"/>
    <property type="evidence" value="ECO:0007669"/>
    <property type="project" value="TreeGrafter"/>
</dbReference>
<name>S9V139_9TRYP</name>
<dbReference type="PANTHER" id="PTHR44140">
    <property type="entry name" value="LD25575P"/>
    <property type="match status" value="1"/>
</dbReference>
<feature type="chain" id="PRO_5004571813" evidence="5">
    <location>
        <begin position="21"/>
        <end position="569"/>
    </location>
</feature>
<feature type="compositionally biased region" description="Low complexity" evidence="4">
    <location>
        <begin position="535"/>
        <end position="545"/>
    </location>
</feature>
<reference evidence="7 8" key="1">
    <citation type="journal article" date="2013" name="PLoS ONE">
        <title>Predicting the Proteins of Angomonas deanei, Strigomonas culicis and Their Respective Endosymbionts Reveals New Aspects of the Trypanosomatidae Family.</title>
        <authorList>
            <person name="Motta M.C."/>
            <person name="Martins A.C."/>
            <person name="de Souza S.S."/>
            <person name="Catta-Preta C.M."/>
            <person name="Silva R."/>
            <person name="Klein C.C."/>
            <person name="de Almeida L.G."/>
            <person name="de Lima Cunha O."/>
            <person name="Ciapina L.P."/>
            <person name="Brocchi M."/>
            <person name="Colabardini A.C."/>
            <person name="de Araujo Lima B."/>
            <person name="Machado C.R."/>
            <person name="de Almeida Soares C.M."/>
            <person name="Probst C.M."/>
            <person name="de Menezes C.B."/>
            <person name="Thompson C.E."/>
            <person name="Bartholomeu D.C."/>
            <person name="Gradia D.F."/>
            <person name="Pavoni D.P."/>
            <person name="Grisard E.C."/>
            <person name="Fantinatti-Garboggini F."/>
            <person name="Marchini F.K."/>
            <person name="Rodrigues-Luiz G.F."/>
            <person name="Wagner G."/>
            <person name="Goldman G.H."/>
            <person name="Fietto J.L."/>
            <person name="Elias M.C."/>
            <person name="Goldman M.H."/>
            <person name="Sagot M.F."/>
            <person name="Pereira M."/>
            <person name="Stoco P.H."/>
            <person name="de Mendonca-Neto R.P."/>
            <person name="Teixeira S.M."/>
            <person name="Maciel T.E."/>
            <person name="de Oliveira Mendes T.A."/>
            <person name="Urmenyi T.P."/>
            <person name="de Souza W."/>
            <person name="Schenkman S."/>
            <person name="de Vasconcelos A.T."/>
        </authorList>
    </citation>
    <scope>NUCLEOTIDE SEQUENCE [LARGE SCALE GENOMIC DNA]</scope>
</reference>
<evidence type="ECO:0000256" key="4">
    <source>
        <dbReference type="SAM" id="MobiDB-lite"/>
    </source>
</evidence>
<dbReference type="PRINTS" id="PR00625">
    <property type="entry name" value="JDOMAIN"/>
</dbReference>
<evidence type="ECO:0000256" key="1">
    <source>
        <dbReference type="ARBA" id="ARBA00004240"/>
    </source>
</evidence>
<evidence type="ECO:0000313" key="7">
    <source>
        <dbReference type="EMBL" id="EPY34729.1"/>
    </source>
</evidence>
<comment type="subcellular location">
    <subcellularLocation>
        <location evidence="1">Endoplasmic reticulum</location>
    </subcellularLocation>
</comment>
<dbReference type="GO" id="GO:0051787">
    <property type="term" value="F:misfolded protein binding"/>
    <property type="evidence" value="ECO:0007669"/>
    <property type="project" value="TreeGrafter"/>
</dbReference>
<comment type="caution">
    <text evidence="7">The sequence shown here is derived from an EMBL/GenBank/DDBJ whole genome shotgun (WGS) entry which is preliminary data.</text>
</comment>
<dbReference type="SUPFAM" id="SSF48452">
    <property type="entry name" value="TPR-like"/>
    <property type="match status" value="3"/>
</dbReference>
<dbReference type="SMART" id="SM00028">
    <property type="entry name" value="TPR"/>
    <property type="match status" value="4"/>
</dbReference>
<feature type="signal peptide" evidence="5">
    <location>
        <begin position="1"/>
        <end position="20"/>
    </location>
</feature>
<feature type="domain" description="J" evidence="6">
    <location>
        <begin position="409"/>
        <end position="481"/>
    </location>
</feature>
<evidence type="ECO:0000256" key="3">
    <source>
        <dbReference type="ARBA" id="ARBA00022824"/>
    </source>
</evidence>
<dbReference type="InterPro" id="IPR001623">
    <property type="entry name" value="DnaJ_domain"/>
</dbReference>
<protein>
    <submittedName>
        <fullName evidence="7">DnaJ like protein subfamily C member 3</fullName>
    </submittedName>
</protein>